<evidence type="ECO:0000259" key="3">
    <source>
        <dbReference type="Pfam" id="PF07282"/>
    </source>
</evidence>
<feature type="compositionally biased region" description="Polar residues" evidence="2">
    <location>
        <begin position="81"/>
        <end position="107"/>
    </location>
</feature>
<evidence type="ECO:0000256" key="1">
    <source>
        <dbReference type="ARBA" id="ARBA00023125"/>
    </source>
</evidence>
<keyword evidence="5" id="KW-1185">Reference proteome</keyword>
<dbReference type="Pfam" id="PF07282">
    <property type="entry name" value="Cas12f1-like_TNB"/>
    <property type="match status" value="1"/>
</dbReference>
<reference evidence="4" key="2">
    <citation type="journal article" date="2022" name="Microbiol. Resour. Announc.">
        <title>Whole-Genome Sequence of Entomortierella parvispora E1425, a Mucoromycotan Fungus Associated with Burkholderiaceae-Related Endosymbiotic Bacteria.</title>
        <authorList>
            <person name="Herlambang A."/>
            <person name="Guo Y."/>
            <person name="Takashima Y."/>
            <person name="Narisawa K."/>
            <person name="Ohta H."/>
            <person name="Nishizawa T."/>
        </authorList>
    </citation>
    <scope>NUCLEOTIDE SEQUENCE</scope>
    <source>
        <strain evidence="4">E1425</strain>
    </source>
</reference>
<organism evidence="4 5">
    <name type="scientific">Entomortierella parvispora</name>
    <dbReference type="NCBI Taxonomy" id="205924"/>
    <lineage>
        <taxon>Eukaryota</taxon>
        <taxon>Fungi</taxon>
        <taxon>Fungi incertae sedis</taxon>
        <taxon>Mucoromycota</taxon>
        <taxon>Mortierellomycotina</taxon>
        <taxon>Mortierellomycetes</taxon>
        <taxon>Mortierellales</taxon>
        <taxon>Mortierellaceae</taxon>
        <taxon>Entomortierella</taxon>
    </lineage>
</organism>
<evidence type="ECO:0000256" key="2">
    <source>
        <dbReference type="SAM" id="MobiDB-lite"/>
    </source>
</evidence>
<name>A0A9P3H0R3_9FUNG</name>
<dbReference type="OrthoDB" id="2418076at2759"/>
<protein>
    <recommendedName>
        <fullName evidence="3">Cas12f1-like TNB domain-containing protein</fullName>
    </recommendedName>
</protein>
<evidence type="ECO:0000313" key="4">
    <source>
        <dbReference type="EMBL" id="GJJ68040.1"/>
    </source>
</evidence>
<feature type="region of interest" description="Disordered" evidence="2">
    <location>
        <begin position="26"/>
        <end position="143"/>
    </location>
</feature>
<gene>
    <name evidence="4" type="ORF">EMPS_00386</name>
</gene>
<reference evidence="4" key="1">
    <citation type="submission" date="2021-11" db="EMBL/GenBank/DDBJ databases">
        <authorList>
            <person name="Herlambang A."/>
            <person name="Guo Y."/>
            <person name="Takashima Y."/>
            <person name="Nishizawa T."/>
        </authorList>
    </citation>
    <scope>NUCLEOTIDE SEQUENCE</scope>
    <source>
        <strain evidence="4">E1425</strain>
    </source>
</reference>
<proteinExistence type="predicted"/>
<accession>A0A9P3H0R3</accession>
<keyword evidence="1" id="KW-0238">DNA-binding</keyword>
<dbReference type="AlphaFoldDB" id="A0A9P3H0R3"/>
<feature type="compositionally biased region" description="Polar residues" evidence="2">
    <location>
        <begin position="62"/>
        <end position="74"/>
    </location>
</feature>
<comment type="caution">
    <text evidence="4">The sequence shown here is derived from an EMBL/GenBank/DDBJ whole genome shotgun (WGS) entry which is preliminary data.</text>
</comment>
<dbReference type="EMBL" id="BQFW01000001">
    <property type="protein sequence ID" value="GJJ68040.1"/>
    <property type="molecule type" value="Genomic_DNA"/>
</dbReference>
<evidence type="ECO:0000313" key="5">
    <source>
        <dbReference type="Proteomes" id="UP000827284"/>
    </source>
</evidence>
<feature type="domain" description="Cas12f1-like TNB" evidence="3">
    <location>
        <begin position="833"/>
        <end position="888"/>
    </location>
</feature>
<dbReference type="Proteomes" id="UP000827284">
    <property type="component" value="Unassembled WGS sequence"/>
</dbReference>
<feature type="region of interest" description="Disordered" evidence="2">
    <location>
        <begin position="577"/>
        <end position="611"/>
    </location>
</feature>
<sequence>MNSFLRFMRDRKRPDYLSKIRHHDRTAWSESLPPGWSRNEGPVGLYDQSIGPPKVHPVAPNATHTSNSDNQTGSAPLATDLVNQNLEGDNPAGSSSIPTASTSQKRPLSQEASQKKKKKTNEKKAATSKPIYNRSSRKARHAVNKQMGDLTPSAGSVTATRREHDTTHIKATLETTFSQVALQPGTLCSTLYKGLESQMKGSTLLEVQDTYRSMRTMMMDLVKANSDAVWSAIAVLQDYALSIFKSHPTLDEDDVKKRKDALGPVYTSQIFVYHAVRALWRWSDLTDATLTQLKCEGTQRLAFTVVLEFKKKHSNQQAGGIPFDPFTKRPEKAVSAKFLESCARSAHDLICSLVLRNVGELKQRVLVQQIQFSKSEQGRLFLDSIEGTGRSKLHDPVSVHLLLNALLRPDSQVALFPGQWSQLPGNPPPTIANIHTTSGSISNALKSMEVELQRLKDVLSNMSATQQRQLRDVTLHGLHAGSSSSAENTPRRHYVPTGVIKTDGHNLHVLAFDLTTLRPKKNTKSKPSPTGSGYQHNIPAVAPEEGFLALPSALPFAASSALPSSLDIYDSELWTSPDPVLEESLPGSETENPNEGPSVGHGNPGQGQVAQPNLAGVKTAAVHAKALPYVQDLFSTAQRVQSLGGPHFIGIGVDPGRAKPTSVVAVHTKYPDFSQTLDITDTVAKDIQKRYMGCLNAKKKTHGIDKLENTLIADVAPIQVKVTQENGTAVCDWRAAASALYSNHLDWLRPRLAAFEKLRTFYGSISFKKDLYDMKTAIRSDRSLVCAAAIKMAHIPHPNIPPTEVQEYRETPAVLGIGDGDFDGRKEKTLDELARTANANGIPAVKLPEFRSSQFCSRCRFRAVQKGRSILCENCSWDIDRDHNAGENLARCLGTHLQTQTWPAPLDKALAKVHSRE</sequence>
<dbReference type="InterPro" id="IPR010095">
    <property type="entry name" value="Cas12f1-like_TNB"/>
</dbReference>
<dbReference type="GO" id="GO:0003677">
    <property type="term" value="F:DNA binding"/>
    <property type="evidence" value="ECO:0007669"/>
    <property type="project" value="UniProtKB-KW"/>
</dbReference>